<comment type="caution">
    <text evidence="3">The sequence shown here is derived from an EMBL/GenBank/DDBJ whole genome shotgun (WGS) entry which is preliminary data.</text>
</comment>
<keyword evidence="2" id="KW-1133">Transmembrane helix</keyword>
<feature type="region of interest" description="Disordered" evidence="1">
    <location>
        <begin position="337"/>
        <end position="362"/>
    </location>
</feature>
<feature type="transmembrane region" description="Helical" evidence="2">
    <location>
        <begin position="218"/>
        <end position="241"/>
    </location>
</feature>
<reference evidence="3" key="1">
    <citation type="submission" date="2022-07" db="EMBL/GenBank/DDBJ databases">
        <title>Fungi with potential for degradation of polypropylene.</title>
        <authorList>
            <person name="Gostincar C."/>
        </authorList>
    </citation>
    <scope>NUCLEOTIDE SEQUENCE</scope>
    <source>
        <strain evidence="3">EXF-13308</strain>
    </source>
</reference>
<feature type="compositionally biased region" description="Basic and acidic residues" evidence="1">
    <location>
        <begin position="7"/>
        <end position="26"/>
    </location>
</feature>
<dbReference type="AlphaFoldDB" id="A0AA38RTG2"/>
<evidence type="ECO:0000256" key="1">
    <source>
        <dbReference type="SAM" id="MobiDB-lite"/>
    </source>
</evidence>
<feature type="compositionally biased region" description="Polar residues" evidence="1">
    <location>
        <begin position="375"/>
        <end position="393"/>
    </location>
</feature>
<accession>A0AA38RTG2</accession>
<gene>
    <name evidence="3" type="ORF">NKR23_g8392</name>
</gene>
<feature type="compositionally biased region" description="Low complexity" evidence="1">
    <location>
        <begin position="66"/>
        <end position="138"/>
    </location>
</feature>
<keyword evidence="4" id="KW-1185">Reference proteome</keyword>
<evidence type="ECO:0000313" key="4">
    <source>
        <dbReference type="Proteomes" id="UP001174694"/>
    </source>
</evidence>
<feature type="region of interest" description="Disordered" evidence="1">
    <location>
        <begin position="1"/>
        <end position="138"/>
    </location>
</feature>
<evidence type="ECO:0000313" key="3">
    <source>
        <dbReference type="EMBL" id="KAJ9138607.1"/>
    </source>
</evidence>
<organism evidence="3 4">
    <name type="scientific">Pleurostoma richardsiae</name>
    <dbReference type="NCBI Taxonomy" id="41990"/>
    <lineage>
        <taxon>Eukaryota</taxon>
        <taxon>Fungi</taxon>
        <taxon>Dikarya</taxon>
        <taxon>Ascomycota</taxon>
        <taxon>Pezizomycotina</taxon>
        <taxon>Sordariomycetes</taxon>
        <taxon>Sordariomycetidae</taxon>
        <taxon>Calosphaeriales</taxon>
        <taxon>Pleurostomataceae</taxon>
        <taxon>Pleurostoma</taxon>
    </lineage>
</organism>
<feature type="region of interest" description="Disordered" evidence="1">
    <location>
        <begin position="375"/>
        <end position="429"/>
    </location>
</feature>
<protein>
    <submittedName>
        <fullName evidence="3">Uncharacterized protein</fullName>
    </submittedName>
</protein>
<name>A0AA38RTG2_9PEZI</name>
<keyword evidence="2" id="KW-0472">Membrane</keyword>
<dbReference type="EMBL" id="JANBVO010000029">
    <property type="protein sequence ID" value="KAJ9138607.1"/>
    <property type="molecule type" value="Genomic_DNA"/>
</dbReference>
<evidence type="ECO:0000256" key="2">
    <source>
        <dbReference type="SAM" id="Phobius"/>
    </source>
</evidence>
<sequence>MAVDAVQKLEQDNRDLERKLKEAQRELRRRRTPTEEEEAQITTAPPFSPDMLLRRQSQQQIDDLNSRLQSAQQSAQSALQSLSQSSRQVSQASQQLSQSSQQLSQSASRFSTESQRLSQSLQQAQQSAQQASESADRAVSSAQSSMSVAIASNLASATSSAGASAASVIAAASGSAQSVMSQAASMVQAAKADATLARADAQNEIVQAKGAAVSMQQVVIAVVATFVGSSVLTIIICWLVLRIKREKRRRSRELSRRDIGYPRTEVGQKPGYASSQYGPSGFLEDVKEPLSPPRADEQRMGGMGYATSTDERMAPVLGNPPPPVVKKAQTFTLFPRTPSTAGVGTSGPGVVPQSASSRSSIPPTLQNWLQAGTTVSPFGTLQKSTPSRQNPSSPGWPFERKQSAIGVGGVNASVGQAGVQTRKLPLRDD</sequence>
<dbReference type="Proteomes" id="UP001174694">
    <property type="component" value="Unassembled WGS sequence"/>
</dbReference>
<feature type="compositionally biased region" description="Polar residues" evidence="1">
    <location>
        <begin position="353"/>
        <end position="362"/>
    </location>
</feature>
<proteinExistence type="predicted"/>
<keyword evidence="2" id="KW-0812">Transmembrane</keyword>